<evidence type="ECO:0000256" key="10">
    <source>
        <dbReference type="ARBA" id="ARBA00068717"/>
    </source>
</evidence>
<dbReference type="FunFam" id="3.40.50.720:FF:000131">
    <property type="entry name" value="Short-chain dehydrogenase/reductase 3"/>
    <property type="match status" value="1"/>
</dbReference>
<sequence>MASHLVTSTMEGIAIIGRLALSPLVSGPLVLASAYTPDALQDVLAAAPGELGASLQSLLDSPAALTALRALFALSLLRLGNNALSRMASNAWRLGPSPGWDWPNEIAVVTGGSSGIGRSIVEGLVAIGVRVAVLDIQDLPPDMRDRPLISFHRCDVTSTASVAEAAASVRRELGHPSILINNAGVTAPAPILKVPEAFLRKILGVNLMSLWFTTQEFLPRMIQLDKGHVITIASVASFVALTSAADYSATKAGALAFHEALASELKHCYKSPNVLTTVVHPNFVDTPLLRDVNARLDRAGVRLLSPEHISREVVAQIKSRRGGQLIIPSSTSVVSGIRGWPTWVQELLRDVVGRGSVKK</sequence>
<dbReference type="InterPro" id="IPR002347">
    <property type="entry name" value="SDR_fam"/>
</dbReference>
<comment type="caution">
    <text evidence="13">The sequence shown here is derived from an EMBL/GenBank/DDBJ whole genome shotgun (WGS) entry which is preliminary data.</text>
</comment>
<dbReference type="PANTHER" id="PTHR24322:SF736">
    <property type="entry name" value="RETINOL DEHYDROGENASE 10"/>
    <property type="match status" value="1"/>
</dbReference>
<dbReference type="PRINTS" id="PR00081">
    <property type="entry name" value="GDHRDH"/>
</dbReference>
<evidence type="ECO:0000256" key="1">
    <source>
        <dbReference type="ARBA" id="ARBA00004141"/>
    </source>
</evidence>
<evidence type="ECO:0000256" key="5">
    <source>
        <dbReference type="ARBA" id="ARBA00022989"/>
    </source>
</evidence>
<dbReference type="OrthoDB" id="10253736at2759"/>
<reference evidence="13" key="1">
    <citation type="journal article" date="2021" name="Nat. Commun.">
        <title>Genetic determinants of endophytism in the Arabidopsis root mycobiome.</title>
        <authorList>
            <person name="Mesny F."/>
            <person name="Miyauchi S."/>
            <person name="Thiergart T."/>
            <person name="Pickel B."/>
            <person name="Atanasova L."/>
            <person name="Karlsson M."/>
            <person name="Huettel B."/>
            <person name="Barry K.W."/>
            <person name="Haridas S."/>
            <person name="Chen C."/>
            <person name="Bauer D."/>
            <person name="Andreopoulos W."/>
            <person name="Pangilinan J."/>
            <person name="LaButti K."/>
            <person name="Riley R."/>
            <person name="Lipzen A."/>
            <person name="Clum A."/>
            <person name="Drula E."/>
            <person name="Henrissat B."/>
            <person name="Kohler A."/>
            <person name="Grigoriev I.V."/>
            <person name="Martin F.M."/>
            <person name="Hacquard S."/>
        </authorList>
    </citation>
    <scope>NUCLEOTIDE SEQUENCE</scope>
    <source>
        <strain evidence="13">MPI-CAGE-AT-0016</strain>
    </source>
</reference>
<organism evidence="13 14">
    <name type="scientific">Plectosphaerella cucumerina</name>
    <dbReference type="NCBI Taxonomy" id="40658"/>
    <lineage>
        <taxon>Eukaryota</taxon>
        <taxon>Fungi</taxon>
        <taxon>Dikarya</taxon>
        <taxon>Ascomycota</taxon>
        <taxon>Pezizomycotina</taxon>
        <taxon>Sordariomycetes</taxon>
        <taxon>Hypocreomycetidae</taxon>
        <taxon>Glomerellales</taxon>
        <taxon>Plectosphaerellaceae</taxon>
        <taxon>Plectosphaerella</taxon>
    </lineage>
</organism>
<evidence type="ECO:0000256" key="11">
    <source>
        <dbReference type="ARBA" id="ARBA00082544"/>
    </source>
</evidence>
<protein>
    <recommendedName>
        <fullName evidence="10">Short-chain dehydrogenase/reductase 3</fullName>
    </recommendedName>
    <alternativeName>
        <fullName evidence="11">Retinal short-chain dehydrogenase/reductase 1</fullName>
    </alternativeName>
</protein>
<evidence type="ECO:0000256" key="7">
    <source>
        <dbReference type="ARBA" id="ARBA00023098"/>
    </source>
</evidence>
<evidence type="ECO:0000256" key="2">
    <source>
        <dbReference type="ARBA" id="ARBA00006484"/>
    </source>
</evidence>
<comment type="function">
    <text evidence="9">Catalyzes the reduction of all-trans-retinal to all-trans-retinol in the presence of NADPH.</text>
</comment>
<gene>
    <name evidence="13" type="ORF">B0T11DRAFT_290916</name>
</gene>
<dbReference type="InterPro" id="IPR036291">
    <property type="entry name" value="NAD(P)-bd_dom_sf"/>
</dbReference>
<dbReference type="InterPro" id="IPR020904">
    <property type="entry name" value="Sc_DH/Rdtase_CS"/>
</dbReference>
<dbReference type="PRINTS" id="PR00080">
    <property type="entry name" value="SDRFAMILY"/>
</dbReference>
<dbReference type="Proteomes" id="UP000813385">
    <property type="component" value="Unassembled WGS sequence"/>
</dbReference>
<dbReference type="AlphaFoldDB" id="A0A8K0T418"/>
<dbReference type="SUPFAM" id="SSF51735">
    <property type="entry name" value="NAD(P)-binding Rossmann-fold domains"/>
    <property type="match status" value="1"/>
</dbReference>
<dbReference type="Gene3D" id="3.40.50.720">
    <property type="entry name" value="NAD(P)-binding Rossmann-like Domain"/>
    <property type="match status" value="1"/>
</dbReference>
<keyword evidence="8" id="KW-0472">Membrane</keyword>
<evidence type="ECO:0000256" key="4">
    <source>
        <dbReference type="ARBA" id="ARBA00022857"/>
    </source>
</evidence>
<evidence type="ECO:0000256" key="6">
    <source>
        <dbReference type="ARBA" id="ARBA00023002"/>
    </source>
</evidence>
<dbReference type="EMBL" id="JAGPXD010000007">
    <property type="protein sequence ID" value="KAH7347156.1"/>
    <property type="molecule type" value="Genomic_DNA"/>
</dbReference>
<evidence type="ECO:0000256" key="12">
    <source>
        <dbReference type="RuleBase" id="RU000363"/>
    </source>
</evidence>
<dbReference type="PANTHER" id="PTHR24322">
    <property type="entry name" value="PKSB"/>
    <property type="match status" value="1"/>
</dbReference>
<keyword evidence="6" id="KW-0560">Oxidoreductase</keyword>
<keyword evidence="4" id="KW-0521">NADP</keyword>
<keyword evidence="5" id="KW-1133">Transmembrane helix</keyword>
<keyword evidence="14" id="KW-1185">Reference proteome</keyword>
<dbReference type="GO" id="GO:0052650">
    <property type="term" value="F:all-trans-retinol dehydrogenase (NADP+) activity"/>
    <property type="evidence" value="ECO:0007669"/>
    <property type="project" value="UniProtKB-ARBA"/>
</dbReference>
<dbReference type="GO" id="GO:0016020">
    <property type="term" value="C:membrane"/>
    <property type="evidence" value="ECO:0007669"/>
    <property type="project" value="UniProtKB-SubCell"/>
</dbReference>
<evidence type="ECO:0000256" key="8">
    <source>
        <dbReference type="ARBA" id="ARBA00023136"/>
    </source>
</evidence>
<evidence type="ECO:0000256" key="9">
    <source>
        <dbReference type="ARBA" id="ARBA00059620"/>
    </source>
</evidence>
<comment type="similarity">
    <text evidence="2 12">Belongs to the short-chain dehydrogenases/reductases (SDR) family.</text>
</comment>
<name>A0A8K0T418_9PEZI</name>
<dbReference type="Pfam" id="PF00106">
    <property type="entry name" value="adh_short"/>
    <property type="match status" value="1"/>
</dbReference>
<proteinExistence type="inferred from homology"/>
<keyword evidence="3" id="KW-0812">Transmembrane</keyword>
<accession>A0A8K0T418</accession>
<dbReference type="PROSITE" id="PS00061">
    <property type="entry name" value="ADH_SHORT"/>
    <property type="match status" value="1"/>
</dbReference>
<evidence type="ECO:0000256" key="3">
    <source>
        <dbReference type="ARBA" id="ARBA00022692"/>
    </source>
</evidence>
<keyword evidence="7" id="KW-0443">Lipid metabolism</keyword>
<evidence type="ECO:0000313" key="14">
    <source>
        <dbReference type="Proteomes" id="UP000813385"/>
    </source>
</evidence>
<comment type="subcellular location">
    <subcellularLocation>
        <location evidence="1">Membrane</location>
        <topology evidence="1">Multi-pass membrane protein</topology>
    </subcellularLocation>
</comment>
<evidence type="ECO:0000313" key="13">
    <source>
        <dbReference type="EMBL" id="KAH7347156.1"/>
    </source>
</evidence>